<dbReference type="GO" id="GO:0031956">
    <property type="term" value="F:medium-chain fatty acid-CoA ligase activity"/>
    <property type="evidence" value="ECO:0007669"/>
    <property type="project" value="TreeGrafter"/>
</dbReference>
<accession>A0A9D1S3G3</accession>
<dbReference type="InterPro" id="IPR045851">
    <property type="entry name" value="AMP-bd_C_sf"/>
</dbReference>
<dbReference type="InterPro" id="IPR042099">
    <property type="entry name" value="ANL_N_sf"/>
</dbReference>
<feature type="region of interest" description="Disordered" evidence="1">
    <location>
        <begin position="358"/>
        <end position="393"/>
    </location>
</feature>
<dbReference type="Pfam" id="PF13193">
    <property type="entry name" value="AMP-binding_C"/>
    <property type="match status" value="1"/>
</dbReference>
<dbReference type="Proteomes" id="UP000824151">
    <property type="component" value="Unassembled WGS sequence"/>
</dbReference>
<organism evidence="4 5">
    <name type="scientific">Candidatus Nesterenkonia stercoripullorum</name>
    <dbReference type="NCBI Taxonomy" id="2838701"/>
    <lineage>
        <taxon>Bacteria</taxon>
        <taxon>Bacillati</taxon>
        <taxon>Actinomycetota</taxon>
        <taxon>Actinomycetes</taxon>
        <taxon>Micrococcales</taxon>
        <taxon>Micrococcaceae</taxon>
        <taxon>Nesterenkonia</taxon>
    </lineage>
</organism>
<protein>
    <submittedName>
        <fullName evidence="4">AMP-binding protein</fullName>
    </submittedName>
</protein>
<dbReference type="Pfam" id="PF00501">
    <property type="entry name" value="AMP-binding"/>
    <property type="match status" value="1"/>
</dbReference>
<name>A0A9D1S3G3_9MICC</name>
<evidence type="ECO:0000259" key="2">
    <source>
        <dbReference type="Pfam" id="PF00501"/>
    </source>
</evidence>
<dbReference type="EMBL" id="DXGD01000148">
    <property type="protein sequence ID" value="HIW99317.1"/>
    <property type="molecule type" value="Genomic_DNA"/>
</dbReference>
<proteinExistence type="predicted"/>
<dbReference type="PANTHER" id="PTHR43201">
    <property type="entry name" value="ACYL-COA SYNTHETASE"/>
    <property type="match status" value="1"/>
</dbReference>
<reference evidence="4" key="2">
    <citation type="submission" date="2021-04" db="EMBL/GenBank/DDBJ databases">
        <authorList>
            <person name="Gilroy R."/>
        </authorList>
    </citation>
    <scope>NUCLEOTIDE SEQUENCE</scope>
    <source>
        <strain evidence="4">ChiHejej3B27-3195</strain>
    </source>
</reference>
<evidence type="ECO:0000313" key="4">
    <source>
        <dbReference type="EMBL" id="HIW99317.1"/>
    </source>
</evidence>
<dbReference type="Gene3D" id="3.40.50.12780">
    <property type="entry name" value="N-terminal domain of ligase-like"/>
    <property type="match status" value="1"/>
</dbReference>
<comment type="caution">
    <text evidence="4">The sequence shown here is derived from an EMBL/GenBank/DDBJ whole genome shotgun (WGS) entry which is preliminary data.</text>
</comment>
<dbReference type="InterPro" id="IPR020845">
    <property type="entry name" value="AMP-binding_CS"/>
</dbReference>
<dbReference type="InterPro" id="IPR000873">
    <property type="entry name" value="AMP-dep_synth/lig_dom"/>
</dbReference>
<feature type="domain" description="AMP-binding enzyme C-terminal" evidence="3">
    <location>
        <begin position="324"/>
        <end position="356"/>
    </location>
</feature>
<evidence type="ECO:0000256" key="1">
    <source>
        <dbReference type="SAM" id="MobiDB-lite"/>
    </source>
</evidence>
<evidence type="ECO:0000313" key="5">
    <source>
        <dbReference type="Proteomes" id="UP000824151"/>
    </source>
</evidence>
<dbReference type="AlphaFoldDB" id="A0A9D1S3G3"/>
<sequence length="457" mass="47993">MPSDPLPSDPVQADDPQSWVDSAMTALADACAGRTPALEFTPGTAGSPPGWTLRHDVADDDDAAGRGAAVVVRTSGSTGTPKQTLLSSAALRASAQMTAERLGGHGQWLLTLQPSYVAGLAVLSRSLEAGTVPQVLLEHTTDPDCFAAAAEQMTHRRRYVSLVPAQLERLLRACESGHGRCARVLRRFDTVLLGGAASDPSLLRRAAAAGITVVRTYGMSETAGGCVYDGRPLPGAHIGLSSDSRVQLSGPMTAIGYWQEPERTAAHFDRDPETGLPRFTTEDFGELAQINDEDQPVLRITGRVDDVINTGGVKVSAEAVRGRLVEHAGVAEAFVGPAPDPVWGERVCAAVVLEAPAAQEQGEKPGDGPPDGPGASCAAFRGSSPGASHGGAQASTLWQHRLAEHVRTELGGPAAPKLVIVVQELPRLTSGKPDRTAIRALFRQISTTQQKETRGHH</sequence>
<evidence type="ECO:0000259" key="3">
    <source>
        <dbReference type="Pfam" id="PF13193"/>
    </source>
</evidence>
<dbReference type="InterPro" id="IPR025110">
    <property type="entry name" value="AMP-bd_C"/>
</dbReference>
<dbReference type="GO" id="GO:0006631">
    <property type="term" value="P:fatty acid metabolic process"/>
    <property type="evidence" value="ECO:0007669"/>
    <property type="project" value="TreeGrafter"/>
</dbReference>
<gene>
    <name evidence="4" type="ORF">H9871_04155</name>
</gene>
<dbReference type="PANTHER" id="PTHR43201:SF32">
    <property type="entry name" value="2-SUCCINYLBENZOATE--COA LIGASE, CHLOROPLASTIC_PEROXISOMAL"/>
    <property type="match status" value="1"/>
</dbReference>
<dbReference type="SUPFAM" id="SSF56801">
    <property type="entry name" value="Acetyl-CoA synthetase-like"/>
    <property type="match status" value="1"/>
</dbReference>
<dbReference type="PROSITE" id="PS00455">
    <property type="entry name" value="AMP_BINDING"/>
    <property type="match status" value="1"/>
</dbReference>
<dbReference type="Gene3D" id="3.30.300.30">
    <property type="match status" value="1"/>
</dbReference>
<reference evidence="4" key="1">
    <citation type="journal article" date="2021" name="PeerJ">
        <title>Extensive microbial diversity within the chicken gut microbiome revealed by metagenomics and culture.</title>
        <authorList>
            <person name="Gilroy R."/>
            <person name="Ravi A."/>
            <person name="Getino M."/>
            <person name="Pursley I."/>
            <person name="Horton D.L."/>
            <person name="Alikhan N.F."/>
            <person name="Baker D."/>
            <person name="Gharbi K."/>
            <person name="Hall N."/>
            <person name="Watson M."/>
            <person name="Adriaenssens E.M."/>
            <person name="Foster-Nyarko E."/>
            <person name="Jarju S."/>
            <person name="Secka A."/>
            <person name="Antonio M."/>
            <person name="Oren A."/>
            <person name="Chaudhuri R.R."/>
            <person name="La Ragione R."/>
            <person name="Hildebrand F."/>
            <person name="Pallen M.J."/>
        </authorList>
    </citation>
    <scope>NUCLEOTIDE SEQUENCE</scope>
    <source>
        <strain evidence="4">ChiHejej3B27-3195</strain>
    </source>
</reference>
<feature type="domain" description="AMP-dependent synthetase/ligase" evidence="2">
    <location>
        <begin position="60"/>
        <end position="230"/>
    </location>
</feature>